<proteinExistence type="predicted"/>
<protein>
    <submittedName>
        <fullName evidence="1">Sulfurtransferase complex subunit TusB</fullName>
    </submittedName>
</protein>
<sequence>MIVHTLNKPPSMPAAQQALAALGEKDVLVLIEEGVHAVLHPSWNGWQLGERLVLLQEDLDARGLASLARSKALPSITVDEFVALTVSCDNIIAWY</sequence>
<dbReference type="Pfam" id="PF04077">
    <property type="entry name" value="DsrH"/>
    <property type="match status" value="1"/>
</dbReference>
<gene>
    <name evidence="1" type="ORF">LLY24_14785</name>
</gene>
<name>A0ABT2EG75_9GAMM</name>
<dbReference type="EMBL" id="JAJISC010000007">
    <property type="protein sequence ID" value="MCS2610583.1"/>
    <property type="molecule type" value="Genomic_DNA"/>
</dbReference>
<dbReference type="InterPro" id="IPR027396">
    <property type="entry name" value="DsrEFH-like"/>
</dbReference>
<evidence type="ECO:0000313" key="2">
    <source>
        <dbReference type="Proteomes" id="UP001165542"/>
    </source>
</evidence>
<accession>A0ABT2EG75</accession>
<organism evidence="1 2">
    <name type="scientific">Halomonas dongshanensis</name>
    <dbReference type="NCBI Taxonomy" id="2890835"/>
    <lineage>
        <taxon>Bacteria</taxon>
        <taxon>Pseudomonadati</taxon>
        <taxon>Pseudomonadota</taxon>
        <taxon>Gammaproteobacteria</taxon>
        <taxon>Oceanospirillales</taxon>
        <taxon>Halomonadaceae</taxon>
        <taxon>Halomonas</taxon>
    </lineage>
</organism>
<evidence type="ECO:0000313" key="1">
    <source>
        <dbReference type="EMBL" id="MCS2610583.1"/>
    </source>
</evidence>
<comment type="caution">
    <text evidence="1">The sequence shown here is derived from an EMBL/GenBank/DDBJ whole genome shotgun (WGS) entry which is preliminary data.</text>
</comment>
<dbReference type="InterPro" id="IPR007215">
    <property type="entry name" value="Sulphur_relay_TusB/DsrH"/>
</dbReference>
<reference evidence="1" key="1">
    <citation type="submission" date="2021-11" db="EMBL/GenBank/DDBJ databases">
        <title>Halomonas sp., isolated from a coastal aquaculture zone in Dongshan Bay.</title>
        <authorList>
            <person name="Lin W."/>
        </authorList>
    </citation>
    <scope>NUCLEOTIDE SEQUENCE</scope>
    <source>
        <strain evidence="1">Yzlin-01</strain>
    </source>
</reference>
<dbReference type="Gene3D" id="3.40.1260.10">
    <property type="entry name" value="DsrEFH-like"/>
    <property type="match status" value="1"/>
</dbReference>
<dbReference type="Proteomes" id="UP001165542">
    <property type="component" value="Unassembled WGS sequence"/>
</dbReference>
<dbReference type="PANTHER" id="PTHR37526:SF1">
    <property type="entry name" value="PROTEIN TUSB"/>
    <property type="match status" value="1"/>
</dbReference>
<dbReference type="PANTHER" id="PTHR37526">
    <property type="entry name" value="PROTEIN TUSB"/>
    <property type="match status" value="1"/>
</dbReference>
<keyword evidence="2" id="KW-1185">Reference proteome</keyword>
<dbReference type="RefSeq" id="WP_259037074.1">
    <property type="nucleotide sequence ID" value="NZ_JAJISC010000007.1"/>
</dbReference>
<dbReference type="SUPFAM" id="SSF75169">
    <property type="entry name" value="DsrEFH-like"/>
    <property type="match status" value="1"/>
</dbReference>